<dbReference type="Pfam" id="PF14622">
    <property type="entry name" value="Ribonucleas_3_3"/>
    <property type="match status" value="1"/>
</dbReference>
<dbReference type="NCBIfam" id="TIGR02191">
    <property type="entry name" value="RNaseIII"/>
    <property type="match status" value="1"/>
</dbReference>
<keyword evidence="8" id="KW-0819">tRNA processing</keyword>
<evidence type="ECO:0000256" key="4">
    <source>
        <dbReference type="ARBA" id="ARBA00022722"/>
    </source>
</evidence>
<dbReference type="GO" id="GO:0008033">
    <property type="term" value="P:tRNA processing"/>
    <property type="evidence" value="ECO:0007669"/>
    <property type="project" value="UniProtKB-KW"/>
</dbReference>
<evidence type="ECO:0000256" key="2">
    <source>
        <dbReference type="ARBA" id="ARBA00010183"/>
    </source>
</evidence>
<keyword evidence="3 8" id="KW-0507">mRNA processing</keyword>
<dbReference type="Gene3D" id="3.30.160.20">
    <property type="match status" value="1"/>
</dbReference>
<dbReference type="Gene3D" id="1.10.1520.10">
    <property type="entry name" value="Ribonuclease III domain"/>
    <property type="match status" value="1"/>
</dbReference>
<feature type="active site" evidence="8">
    <location>
        <position position="47"/>
    </location>
</feature>
<dbReference type="SUPFAM" id="SSF69065">
    <property type="entry name" value="RNase III domain-like"/>
    <property type="match status" value="1"/>
</dbReference>
<evidence type="ECO:0000313" key="11">
    <source>
        <dbReference type="EMBL" id="GAJ45821.1"/>
    </source>
</evidence>
<feature type="binding site" evidence="8">
    <location>
        <position position="115"/>
    </location>
    <ligand>
        <name>Mg(2+)</name>
        <dbReference type="ChEBI" id="CHEBI:18420"/>
    </ligand>
</feature>
<dbReference type="GO" id="GO:0046872">
    <property type="term" value="F:metal ion binding"/>
    <property type="evidence" value="ECO:0007669"/>
    <property type="project" value="UniProtKB-KW"/>
</dbReference>
<dbReference type="InterPro" id="IPR000999">
    <property type="entry name" value="RNase_III_dom"/>
</dbReference>
<feature type="binding site" evidence="8">
    <location>
        <position position="43"/>
    </location>
    <ligand>
        <name>Mg(2+)</name>
        <dbReference type="ChEBI" id="CHEBI:18420"/>
    </ligand>
</feature>
<comment type="caution">
    <text evidence="11">The sequence shown here is derived from an EMBL/GenBank/DDBJ whole genome shotgun (WGS) entry which is preliminary data.</text>
</comment>
<name>A0A023DWT3_9PROT</name>
<dbReference type="GO" id="GO:0005737">
    <property type="term" value="C:cytoplasm"/>
    <property type="evidence" value="ECO:0007669"/>
    <property type="project" value="UniProtKB-SubCell"/>
</dbReference>
<keyword evidence="8" id="KW-0460">Magnesium</keyword>
<evidence type="ECO:0000256" key="5">
    <source>
        <dbReference type="ARBA" id="ARBA00022759"/>
    </source>
</evidence>
<dbReference type="CDD" id="cd00593">
    <property type="entry name" value="RIBOc"/>
    <property type="match status" value="1"/>
</dbReference>
<keyword evidence="5 8" id="KW-0255">Endonuclease</keyword>
<dbReference type="STRING" id="1427503.HE1_00131"/>
<gene>
    <name evidence="8" type="primary">rnc</name>
    <name evidence="11" type="ORF">HE1_00131</name>
</gene>
<dbReference type="CDD" id="cd10845">
    <property type="entry name" value="DSRM_RNAse_III_family"/>
    <property type="match status" value="1"/>
</dbReference>
<evidence type="ECO:0000256" key="1">
    <source>
        <dbReference type="ARBA" id="ARBA00000109"/>
    </source>
</evidence>
<dbReference type="Proteomes" id="UP000024842">
    <property type="component" value="Unassembled WGS sequence"/>
</dbReference>
<dbReference type="PANTHER" id="PTHR11207">
    <property type="entry name" value="RIBONUCLEASE III"/>
    <property type="match status" value="1"/>
</dbReference>
<evidence type="ECO:0000313" key="12">
    <source>
        <dbReference type="Proteomes" id="UP000024842"/>
    </source>
</evidence>
<feature type="binding site" evidence="8">
    <location>
        <position position="112"/>
    </location>
    <ligand>
        <name>Mg(2+)</name>
        <dbReference type="ChEBI" id="CHEBI:18420"/>
    </ligand>
</feature>
<reference evidence="11 12" key="1">
    <citation type="journal article" date="2014" name="FEMS Microbiol. Lett.">
        <title>Draft genome sequences of three Holospora species (Holospora obtusa, Holospora undulata, and Holospora elegans), endonuclear symbiotic bacteria of the ciliate Paramecium caudatum.</title>
        <authorList>
            <person name="Dohra H."/>
            <person name="Tanaka K."/>
            <person name="Suzuki T."/>
            <person name="Fujishima M."/>
            <person name="Suzuki H."/>
        </authorList>
    </citation>
    <scope>NUCLEOTIDE SEQUENCE [LARGE SCALE GENOMIC DNA]</scope>
    <source>
        <strain evidence="11 12">E1</strain>
    </source>
</reference>
<dbReference type="InterPro" id="IPR014720">
    <property type="entry name" value="dsRBD_dom"/>
</dbReference>
<dbReference type="AlphaFoldDB" id="A0A023DWT3"/>
<dbReference type="GO" id="GO:0006364">
    <property type="term" value="P:rRNA processing"/>
    <property type="evidence" value="ECO:0007669"/>
    <property type="project" value="UniProtKB-UniRule"/>
</dbReference>
<evidence type="ECO:0000256" key="6">
    <source>
        <dbReference type="ARBA" id="ARBA00022801"/>
    </source>
</evidence>
<keyword evidence="6 8" id="KW-0378">Hydrolase</keyword>
<keyword evidence="12" id="KW-1185">Reference proteome</keyword>
<dbReference type="SMART" id="SM00535">
    <property type="entry name" value="RIBOc"/>
    <property type="match status" value="1"/>
</dbReference>
<dbReference type="OrthoDB" id="9805026at2"/>
<dbReference type="SUPFAM" id="SSF54768">
    <property type="entry name" value="dsRNA-binding domain-like"/>
    <property type="match status" value="1"/>
</dbReference>
<evidence type="ECO:0000259" key="10">
    <source>
        <dbReference type="PROSITE" id="PS50142"/>
    </source>
</evidence>
<keyword evidence="8" id="KW-0479">Metal-binding</keyword>
<dbReference type="EMBL" id="BAUP01000032">
    <property type="protein sequence ID" value="GAJ45821.1"/>
    <property type="molecule type" value="Genomic_DNA"/>
</dbReference>
<organism evidence="11 12">
    <name type="scientific">Holospora elegans E1</name>
    <dbReference type="NCBI Taxonomy" id="1427503"/>
    <lineage>
        <taxon>Bacteria</taxon>
        <taxon>Pseudomonadati</taxon>
        <taxon>Pseudomonadota</taxon>
        <taxon>Alphaproteobacteria</taxon>
        <taxon>Holosporales</taxon>
        <taxon>Holosporaceae</taxon>
        <taxon>Holospora</taxon>
    </lineage>
</organism>
<dbReference type="SMART" id="SM00358">
    <property type="entry name" value="DSRM"/>
    <property type="match status" value="1"/>
</dbReference>
<evidence type="ECO:0000256" key="3">
    <source>
        <dbReference type="ARBA" id="ARBA00022664"/>
    </source>
</evidence>
<feature type="domain" description="RNase III" evidence="10">
    <location>
        <begin position="8"/>
        <end position="126"/>
    </location>
</feature>
<dbReference type="Pfam" id="PF00035">
    <property type="entry name" value="dsrm"/>
    <property type="match status" value="1"/>
</dbReference>
<feature type="active site" evidence="8">
    <location>
        <position position="115"/>
    </location>
</feature>
<keyword evidence="7 8" id="KW-0694">RNA-binding</keyword>
<dbReference type="HAMAP" id="MF_00104">
    <property type="entry name" value="RNase_III"/>
    <property type="match status" value="1"/>
</dbReference>
<dbReference type="InterPro" id="IPR036389">
    <property type="entry name" value="RNase_III_sf"/>
</dbReference>
<keyword evidence="8" id="KW-0963">Cytoplasm</keyword>
<dbReference type="GO" id="GO:0003725">
    <property type="term" value="F:double-stranded RNA binding"/>
    <property type="evidence" value="ECO:0007669"/>
    <property type="project" value="TreeGrafter"/>
</dbReference>
<dbReference type="PROSITE" id="PS50142">
    <property type="entry name" value="RNASE_3_2"/>
    <property type="match status" value="1"/>
</dbReference>
<comment type="subcellular location">
    <subcellularLocation>
        <location evidence="8">Cytoplasm</location>
    </subcellularLocation>
</comment>
<evidence type="ECO:0000259" key="9">
    <source>
        <dbReference type="PROSITE" id="PS50137"/>
    </source>
</evidence>
<dbReference type="PROSITE" id="PS00517">
    <property type="entry name" value="RNASE_3_1"/>
    <property type="match status" value="1"/>
</dbReference>
<keyword evidence="8" id="KW-0699">rRNA-binding</keyword>
<evidence type="ECO:0000256" key="8">
    <source>
        <dbReference type="HAMAP-Rule" id="MF_00104"/>
    </source>
</evidence>
<dbReference type="PROSITE" id="PS50137">
    <property type="entry name" value="DS_RBD"/>
    <property type="match status" value="1"/>
</dbReference>
<dbReference type="RefSeq" id="WP_006304240.1">
    <property type="nucleotide sequence ID" value="NZ_BAUP01000032.1"/>
</dbReference>
<accession>A0A023DWT3</accession>
<keyword evidence="8" id="KW-0698">rRNA processing</keyword>
<comment type="cofactor">
    <cofactor evidence="8">
        <name>Mg(2+)</name>
        <dbReference type="ChEBI" id="CHEBI:18420"/>
    </cofactor>
</comment>
<evidence type="ECO:0000256" key="7">
    <source>
        <dbReference type="ARBA" id="ARBA00022884"/>
    </source>
</evidence>
<sequence length="237" mass="27050">MSNREKILNTFQDQIGYKFKDPQWLKKALTHSSAGGNDFERLEYLGDRLLSCVMTLWIFSTYSQDREGTMTKRLAYLVSGPRIHQIALQLGIPEVLHTDKRQDPNQPRLIIDACEALIAAIMLDSGDFVTLERCIHRWWENLFLKAHQLPLEAKSVLQEWTQSNGYGLPVYTVLCTTGPYHKPLFEVQVNIGKKHKFQASGGSKKEAEQKAAQRALSDLTNCASYHSYYSGEYCDQS</sequence>
<proteinExistence type="inferred from homology"/>
<comment type="similarity">
    <text evidence="2">Belongs to the ribonuclease III family.</text>
</comment>
<dbReference type="InterPro" id="IPR011907">
    <property type="entry name" value="RNase_III"/>
</dbReference>
<comment type="function">
    <text evidence="8">Digests double-stranded RNA. Involved in the processing of primary rRNA transcript to yield the immediate precursors to the large and small rRNAs (23S and 16S). Processes some mRNAs, and tRNAs when they are encoded in the rRNA operon. Processes pre-crRNA and tracrRNA of type II CRISPR loci if present in the organism.</text>
</comment>
<feature type="domain" description="DRBM" evidence="9">
    <location>
        <begin position="152"/>
        <end position="221"/>
    </location>
</feature>
<dbReference type="EC" id="3.1.26.3" evidence="8"/>
<comment type="catalytic activity">
    <reaction evidence="1 8">
        <text>Endonucleolytic cleavage to 5'-phosphomonoester.</text>
        <dbReference type="EC" id="3.1.26.3"/>
    </reaction>
</comment>
<dbReference type="PANTHER" id="PTHR11207:SF0">
    <property type="entry name" value="RIBONUCLEASE 3"/>
    <property type="match status" value="1"/>
</dbReference>
<dbReference type="GO" id="GO:0019843">
    <property type="term" value="F:rRNA binding"/>
    <property type="evidence" value="ECO:0007669"/>
    <property type="project" value="UniProtKB-KW"/>
</dbReference>
<protein>
    <recommendedName>
        <fullName evidence="8">Ribonuclease 3</fullName>
        <ecNumber evidence="8">3.1.26.3</ecNumber>
    </recommendedName>
    <alternativeName>
        <fullName evidence="8">Ribonuclease III</fullName>
        <shortName evidence="8">RNase III</shortName>
    </alternativeName>
</protein>
<dbReference type="GO" id="GO:0006397">
    <property type="term" value="P:mRNA processing"/>
    <property type="evidence" value="ECO:0007669"/>
    <property type="project" value="UniProtKB-UniRule"/>
</dbReference>
<dbReference type="GO" id="GO:0010468">
    <property type="term" value="P:regulation of gene expression"/>
    <property type="evidence" value="ECO:0007669"/>
    <property type="project" value="TreeGrafter"/>
</dbReference>
<dbReference type="GO" id="GO:0004525">
    <property type="term" value="F:ribonuclease III activity"/>
    <property type="evidence" value="ECO:0007669"/>
    <property type="project" value="UniProtKB-UniRule"/>
</dbReference>
<comment type="subunit">
    <text evidence="8">Homodimer.</text>
</comment>
<keyword evidence="4 8" id="KW-0540">Nuclease</keyword>